<keyword evidence="3" id="KW-0808">Transferase</keyword>
<reference evidence="3 4" key="1">
    <citation type="submission" date="2016-08" db="EMBL/GenBank/DDBJ databases">
        <authorList>
            <person name="Seilhamer J.J."/>
        </authorList>
    </citation>
    <scope>NUCLEOTIDE SEQUENCE [LARGE SCALE GENOMIC DNA]</scope>
    <source>
        <strain evidence="3 4">HBR26</strain>
    </source>
</reference>
<dbReference type="InterPro" id="IPR001173">
    <property type="entry name" value="Glyco_trans_2-like"/>
</dbReference>
<dbReference type="STRING" id="1138170.GA0061105_103315"/>
<keyword evidence="1" id="KW-1133">Transmembrane helix</keyword>
<dbReference type="AlphaFoldDB" id="A0A1C3Y034"/>
<dbReference type="InterPro" id="IPR050256">
    <property type="entry name" value="Glycosyltransferase_2"/>
</dbReference>
<accession>A0A1C3Y034</accession>
<dbReference type="CDD" id="cd04179">
    <property type="entry name" value="DPM_DPG-synthase_like"/>
    <property type="match status" value="1"/>
</dbReference>
<evidence type="ECO:0000256" key="1">
    <source>
        <dbReference type="SAM" id="Phobius"/>
    </source>
</evidence>
<dbReference type="PANTHER" id="PTHR48090:SF7">
    <property type="entry name" value="RFBJ PROTEIN"/>
    <property type="match status" value="1"/>
</dbReference>
<dbReference type="PANTHER" id="PTHR48090">
    <property type="entry name" value="UNDECAPRENYL-PHOSPHATE 4-DEOXY-4-FORMAMIDO-L-ARABINOSE TRANSFERASE-RELATED"/>
    <property type="match status" value="1"/>
</dbReference>
<dbReference type="Pfam" id="PF00535">
    <property type="entry name" value="Glycos_transf_2"/>
    <property type="match status" value="1"/>
</dbReference>
<feature type="transmembrane region" description="Helical" evidence="1">
    <location>
        <begin position="274"/>
        <end position="294"/>
    </location>
</feature>
<dbReference type="Proteomes" id="UP000198723">
    <property type="component" value="Unassembled WGS sequence"/>
</dbReference>
<proteinExistence type="predicted"/>
<dbReference type="EMBL" id="FMAJ01000003">
    <property type="protein sequence ID" value="SCB57858.1"/>
    <property type="molecule type" value="Genomic_DNA"/>
</dbReference>
<evidence type="ECO:0000313" key="3">
    <source>
        <dbReference type="EMBL" id="SCB57858.1"/>
    </source>
</evidence>
<gene>
    <name evidence="3" type="ORF">GA0061105_103315</name>
</gene>
<dbReference type="GO" id="GO:0016740">
    <property type="term" value="F:transferase activity"/>
    <property type="evidence" value="ECO:0007669"/>
    <property type="project" value="UniProtKB-KW"/>
</dbReference>
<keyword evidence="1" id="KW-0472">Membrane</keyword>
<feature type="transmembrane region" description="Helical" evidence="1">
    <location>
        <begin position="236"/>
        <end position="254"/>
    </location>
</feature>
<dbReference type="SUPFAM" id="SSF53448">
    <property type="entry name" value="Nucleotide-diphospho-sugar transferases"/>
    <property type="match status" value="1"/>
</dbReference>
<keyword evidence="1" id="KW-0812">Transmembrane</keyword>
<protein>
    <submittedName>
        <fullName evidence="3">Glycosyltransferase involved in cell wall bisynthesis</fullName>
    </submittedName>
</protein>
<dbReference type="InterPro" id="IPR029044">
    <property type="entry name" value="Nucleotide-diphossugar_trans"/>
</dbReference>
<evidence type="ECO:0000259" key="2">
    <source>
        <dbReference type="Pfam" id="PF00535"/>
    </source>
</evidence>
<evidence type="ECO:0000313" key="4">
    <source>
        <dbReference type="Proteomes" id="UP000198723"/>
    </source>
</evidence>
<feature type="domain" description="Glycosyltransferase 2-like" evidence="2">
    <location>
        <begin position="17"/>
        <end position="170"/>
    </location>
</feature>
<name>A0A1C3Y034_9HYPH</name>
<organism evidence="3 4">
    <name type="scientific">Rhizobium aethiopicum</name>
    <dbReference type="NCBI Taxonomy" id="1138170"/>
    <lineage>
        <taxon>Bacteria</taxon>
        <taxon>Pseudomonadati</taxon>
        <taxon>Pseudomonadota</taxon>
        <taxon>Alphaproteobacteria</taxon>
        <taxon>Hyphomicrobiales</taxon>
        <taxon>Rhizobiaceae</taxon>
        <taxon>Rhizobium/Agrobacterium group</taxon>
        <taxon>Rhizobium</taxon>
    </lineage>
</organism>
<sequence length="339" mass="37442">MSRVMARTRNHHPDIAVLLPCYNEAATIGSVVQGFRATLPDAAIHVYDNNSTDGTALQAMLAGAHVVRERRQGKGHVVRRMFADIDADIYIIADGDGTYAPGDAEELVRTLLTERADMVVGTRRGVHADAGRQGHALGNRLFNLLYRTIFGPDFTDIFSGYRAFSRRFVKSFPAVSGGFEIETEMSVHASRLKLPVSELELDYGRRPEGSHSKLSTFRDGGKILWMFAMLMKETRPFAFFSAISAAFMLTSLGFMTPVLAEYFDTGLVSRMPSWVLSMALMMISFMLFTAGVILDSVARARAEQLRIHYMSLETPRTARAPLADAIRVSHERPGKAGAA</sequence>
<dbReference type="Gene3D" id="3.90.550.10">
    <property type="entry name" value="Spore Coat Polysaccharide Biosynthesis Protein SpsA, Chain A"/>
    <property type="match status" value="1"/>
</dbReference>